<evidence type="ECO:0000259" key="6">
    <source>
        <dbReference type="PROSITE" id="PS50885"/>
    </source>
</evidence>
<dbReference type="SUPFAM" id="SSF141371">
    <property type="entry name" value="PilZ domain-like"/>
    <property type="match status" value="1"/>
</dbReference>
<sequence length="660" mass="71798">MRLFGKMTALLGAAVTLVVVNFVGGIAMEYYTSQSVDNILKSSDILKKSMESDMVHDALHADVLLAIRAKEKNDLEGLKDTIKDAESHGNTFLKNMKEIIEEQPPRDILDLVQANYKIVQVYTENGRSVIDAIQKGQYQDKDYDSFMINFKKLEVGMDKQGDVILDYANAQQVIYAQGQSALKFISLGIFGCLLVAIGMLAYFIVFKIKKPIAHSIEDMNQLSAGSYDIQIEGTERPDEIGDMARAIQIFKDNAKRVQDMTEQQVIEAAQRERSIKEKLLTLSEKLESELQGALTQVLKNSDEVLKTTQAMTVSSDKVSAQSESANAVTDETKHDVESVAAATEELSSSIREISERVAESTHIVQTAVVTTEKTNVTIQELAKSSTHIGEIIKLISDIAERTNLLALNATIEAARAGDAGKGFAVVAAEVKNLANQTTQATEEITGQIQSIQKSTDESVSAISEIISTIQDIDHASSSIAAAVEEQGIATAEINKRTQQAAMRTGEVASGISLMNTEAQETRALSSTVMDSTKRIIKEMEGMQLRMRQVIRESYAGDRRENQRYQNPSSVKVTGNGGAFTCHVKDISCSGVALSSPEFAKSASVGSSVTLEIPGYTSPVPAKILETQEGSIVRLGFTAAATEIEKIDQFLARMNGVQKAA</sequence>
<evidence type="ECO:0000259" key="5">
    <source>
        <dbReference type="PROSITE" id="PS50111"/>
    </source>
</evidence>
<evidence type="ECO:0000256" key="3">
    <source>
        <dbReference type="PROSITE-ProRule" id="PRU00284"/>
    </source>
</evidence>
<dbReference type="Gene3D" id="1.10.287.950">
    <property type="entry name" value="Methyl-accepting chemotaxis protein"/>
    <property type="match status" value="1"/>
</dbReference>
<dbReference type="InterPro" id="IPR003660">
    <property type="entry name" value="HAMP_dom"/>
</dbReference>
<evidence type="ECO:0000256" key="4">
    <source>
        <dbReference type="SAM" id="Phobius"/>
    </source>
</evidence>
<dbReference type="PROSITE" id="PS50111">
    <property type="entry name" value="CHEMOTAXIS_TRANSDUC_2"/>
    <property type="match status" value="1"/>
</dbReference>
<dbReference type="PANTHER" id="PTHR32089">
    <property type="entry name" value="METHYL-ACCEPTING CHEMOTAXIS PROTEIN MCPB"/>
    <property type="match status" value="1"/>
</dbReference>
<feature type="domain" description="HAMP" evidence="6">
    <location>
        <begin position="206"/>
        <end position="259"/>
    </location>
</feature>
<gene>
    <name evidence="7" type="ORF">Bealeia1_01093</name>
</gene>
<protein>
    <submittedName>
        <fullName evidence="7">Methyl-accepting chemotaxis and PilZ domain-containing protein</fullName>
    </submittedName>
</protein>
<keyword evidence="4" id="KW-1133">Transmembrane helix</keyword>
<dbReference type="Pfam" id="PF07238">
    <property type="entry name" value="PilZ"/>
    <property type="match status" value="1"/>
</dbReference>
<evidence type="ECO:0000256" key="1">
    <source>
        <dbReference type="ARBA" id="ARBA00023224"/>
    </source>
</evidence>
<feature type="transmembrane region" description="Helical" evidence="4">
    <location>
        <begin position="184"/>
        <end position="205"/>
    </location>
</feature>
<dbReference type="InterPro" id="IPR009875">
    <property type="entry name" value="PilZ_domain"/>
</dbReference>
<dbReference type="SUPFAM" id="SSF58104">
    <property type="entry name" value="Methyl-accepting chemotaxis protein (MCP) signaling domain"/>
    <property type="match status" value="1"/>
</dbReference>
<proteinExistence type="inferred from homology"/>
<dbReference type="SMART" id="SM00283">
    <property type="entry name" value="MA"/>
    <property type="match status" value="1"/>
</dbReference>
<keyword evidence="1 3" id="KW-0807">Transducer</keyword>
<reference evidence="7 8" key="1">
    <citation type="journal article" date="2024" name="Environ. Microbiol.">
        <title>Novel evolutionary insights on the interactions of the Holosporales (Alphaproteobacteria) with eukaryotic hosts from comparative genomics.</title>
        <authorList>
            <person name="Giovannini M."/>
            <person name="Petroni G."/>
            <person name="Castelli M."/>
        </authorList>
    </citation>
    <scope>NUCLEOTIDE SEQUENCE [LARGE SCALE GENOMIC DNA]</scope>
    <source>
        <strain evidence="7 8">US_Bl 15I1</strain>
    </source>
</reference>
<dbReference type="Proteomes" id="UP001330434">
    <property type="component" value="Chromosome"/>
</dbReference>
<evidence type="ECO:0000313" key="8">
    <source>
        <dbReference type="Proteomes" id="UP001330434"/>
    </source>
</evidence>
<dbReference type="InterPro" id="IPR004089">
    <property type="entry name" value="MCPsignal_dom"/>
</dbReference>
<comment type="similarity">
    <text evidence="2">Belongs to the methyl-accepting chemotaxis (MCP) protein family.</text>
</comment>
<accession>A0ABZ2C371</accession>
<keyword evidence="4" id="KW-0812">Transmembrane</keyword>
<name>A0ABZ2C371_9PROT</name>
<feature type="domain" description="Methyl-accepting transducer" evidence="5">
    <location>
        <begin position="300"/>
        <end position="536"/>
    </location>
</feature>
<dbReference type="Gene3D" id="6.10.340.10">
    <property type="match status" value="1"/>
</dbReference>
<organism evidence="7 8">
    <name type="scientific">Candidatus Bealeia paramacronuclearis</name>
    <dbReference type="NCBI Taxonomy" id="1921001"/>
    <lineage>
        <taxon>Bacteria</taxon>
        <taxon>Pseudomonadati</taxon>
        <taxon>Pseudomonadota</taxon>
        <taxon>Alphaproteobacteria</taxon>
        <taxon>Holosporales</taxon>
        <taxon>Holosporaceae</taxon>
        <taxon>Candidatus Bealeia</taxon>
    </lineage>
</organism>
<dbReference type="EMBL" id="CP133270">
    <property type="protein sequence ID" value="WVX66904.1"/>
    <property type="molecule type" value="Genomic_DNA"/>
</dbReference>
<evidence type="ECO:0000256" key="2">
    <source>
        <dbReference type="ARBA" id="ARBA00029447"/>
    </source>
</evidence>
<keyword evidence="4" id="KW-0472">Membrane</keyword>
<keyword evidence="8" id="KW-1185">Reference proteome</keyword>
<dbReference type="Gene3D" id="2.40.10.220">
    <property type="entry name" value="predicted glycosyltransferase like domains"/>
    <property type="match status" value="1"/>
</dbReference>
<dbReference type="Pfam" id="PF00015">
    <property type="entry name" value="MCPsignal"/>
    <property type="match status" value="1"/>
</dbReference>
<dbReference type="PANTHER" id="PTHR32089:SF112">
    <property type="entry name" value="LYSOZYME-LIKE PROTEIN-RELATED"/>
    <property type="match status" value="1"/>
</dbReference>
<dbReference type="PROSITE" id="PS50885">
    <property type="entry name" value="HAMP"/>
    <property type="match status" value="1"/>
</dbReference>
<evidence type="ECO:0000313" key="7">
    <source>
        <dbReference type="EMBL" id="WVX66904.1"/>
    </source>
</evidence>